<gene>
    <name evidence="3" type="ORF">M407DRAFT_21218</name>
</gene>
<dbReference type="SUPFAM" id="SSF48452">
    <property type="entry name" value="TPR-like"/>
    <property type="match status" value="3"/>
</dbReference>
<sequence>MKAFPITVNPPQKHREIDGSSDGRTQATLASFTIDVHFVEPGTEPTGHIKIRTREVLGALGHLRIEKTRIQPLAWARSKAGGNADVEAAKLLPQQFSHSSESEGVVYVAPFVHEVNLLKDLCHENVVNIVGFVQDSKERIAWLIFSWEKNGNLREFVRSANWELPERVSLINDVAKGLSYLHGKKPPICHGDLKSLNVLVNSAYRAIITDFGSARHVMLGPTVERGPRRTNHHHQQMLTRKHVTEPPKAEIAASGEFITMTGPAWTVRWAAPELLYGESPGLSSDVWALGWICWEAVTGNFPFAEENDIAVILRIAKGDIPAINNNSQLGQIKALCSLMMDCWKLEPADRPPAKTCEQFISWMHPVVPSDRGGNDLSTTRSSRLLYALGLIQLSNGIMNEALNFFQQSLEVSRSVGDDQGHARAMRGIGDVYRQQSDYSRAGDSYIQARDIYSQIGDELGQASSFKALGDIYRMRNDYAQAELSYIRAGSIYSTIGNQLGLAQSVQGLGHVYHMRNEYSKAKESYTKARDMYSQIGDQLGLANSVRGLGHVCRMRNEYSEAKDLYIMARDIYSRIGDKLGFANSVRGLGDVYQMLNNYPKAKESYLEARDGYRRIEEELGLANSTRGLGDVHRMQNDYPQAKRSYEEAREIYSRLGYDLGLAQSIQGLGDVYRMRSKYFDAESLYLEARKIYSRIGDRLCFANVAQGLGHVYSARGEYLEAEKSYLEAQEIYNRIGDKRSSTNISQNLGWLRRKQSQHADAGG</sequence>
<dbReference type="STRING" id="1051891.A0A0C3QQ65"/>
<dbReference type="InterPro" id="IPR008271">
    <property type="entry name" value="Ser/Thr_kinase_AS"/>
</dbReference>
<dbReference type="Pfam" id="PF13424">
    <property type="entry name" value="TPR_12"/>
    <property type="match status" value="4"/>
</dbReference>
<dbReference type="InterPro" id="IPR019734">
    <property type="entry name" value="TPR_rpt"/>
</dbReference>
<keyword evidence="1" id="KW-0802">TPR repeat</keyword>
<name>A0A0C3QQ65_9AGAM</name>
<feature type="repeat" description="TPR" evidence="1">
    <location>
        <begin position="502"/>
        <end position="535"/>
    </location>
</feature>
<dbReference type="PROSITE" id="PS50011">
    <property type="entry name" value="PROTEIN_KINASE_DOM"/>
    <property type="match status" value="1"/>
</dbReference>
<evidence type="ECO:0000313" key="4">
    <source>
        <dbReference type="Proteomes" id="UP000054248"/>
    </source>
</evidence>
<dbReference type="EMBL" id="KN822980">
    <property type="protein sequence ID" value="KIO29629.1"/>
    <property type="molecule type" value="Genomic_DNA"/>
</dbReference>
<dbReference type="OrthoDB" id="286233at2759"/>
<dbReference type="InterPro" id="IPR011990">
    <property type="entry name" value="TPR-like_helical_dom_sf"/>
</dbReference>
<dbReference type="PANTHER" id="PTHR10098">
    <property type="entry name" value="RAPSYN-RELATED"/>
    <property type="match status" value="1"/>
</dbReference>
<dbReference type="Gene3D" id="1.25.40.10">
    <property type="entry name" value="Tetratricopeptide repeat domain"/>
    <property type="match status" value="3"/>
</dbReference>
<dbReference type="HOGENOM" id="CLU_000288_7_37_1"/>
<proteinExistence type="predicted"/>
<dbReference type="InterPro" id="IPR011009">
    <property type="entry name" value="Kinase-like_dom_sf"/>
</dbReference>
<feature type="domain" description="Protein kinase" evidence="2">
    <location>
        <begin position="51"/>
        <end position="367"/>
    </location>
</feature>
<reference evidence="3 4" key="1">
    <citation type="submission" date="2014-04" db="EMBL/GenBank/DDBJ databases">
        <authorList>
            <consortium name="DOE Joint Genome Institute"/>
            <person name="Kuo A."/>
            <person name="Girlanda M."/>
            <person name="Perotto S."/>
            <person name="Kohler A."/>
            <person name="Nagy L.G."/>
            <person name="Floudas D."/>
            <person name="Copeland A."/>
            <person name="Barry K.W."/>
            <person name="Cichocki N."/>
            <person name="Veneault-Fourrey C."/>
            <person name="LaButti K."/>
            <person name="Lindquist E.A."/>
            <person name="Lipzen A."/>
            <person name="Lundell T."/>
            <person name="Morin E."/>
            <person name="Murat C."/>
            <person name="Sun H."/>
            <person name="Tunlid A."/>
            <person name="Henrissat B."/>
            <person name="Grigoriev I.V."/>
            <person name="Hibbett D.S."/>
            <person name="Martin F."/>
            <person name="Nordberg H.P."/>
            <person name="Cantor M.N."/>
            <person name="Hua S.X."/>
        </authorList>
    </citation>
    <scope>NUCLEOTIDE SEQUENCE [LARGE SCALE GENOMIC DNA]</scope>
    <source>
        <strain evidence="3 4">MUT 4182</strain>
    </source>
</reference>
<dbReference type="PANTHER" id="PTHR10098:SF106">
    <property type="entry name" value="TETRATRICOPEPTIDE REPEAT PROTEIN 28-LIKE PROTEIN"/>
    <property type="match status" value="1"/>
</dbReference>
<dbReference type="GO" id="GO:0004672">
    <property type="term" value="F:protein kinase activity"/>
    <property type="evidence" value="ECO:0007669"/>
    <property type="project" value="InterPro"/>
</dbReference>
<dbReference type="PROSITE" id="PS00108">
    <property type="entry name" value="PROTEIN_KINASE_ST"/>
    <property type="match status" value="1"/>
</dbReference>
<dbReference type="Proteomes" id="UP000054248">
    <property type="component" value="Unassembled WGS sequence"/>
</dbReference>
<dbReference type="InterPro" id="IPR000719">
    <property type="entry name" value="Prot_kinase_dom"/>
</dbReference>
<protein>
    <recommendedName>
        <fullName evidence="2">Protein kinase domain-containing protein</fullName>
    </recommendedName>
</protein>
<dbReference type="SMART" id="SM00028">
    <property type="entry name" value="TPR"/>
    <property type="match status" value="9"/>
</dbReference>
<dbReference type="SMART" id="SM00220">
    <property type="entry name" value="S_TKc"/>
    <property type="match status" value="1"/>
</dbReference>
<dbReference type="PROSITE" id="PS50005">
    <property type="entry name" value="TPR"/>
    <property type="match status" value="2"/>
</dbReference>
<accession>A0A0C3QQ65</accession>
<reference evidence="4" key="2">
    <citation type="submission" date="2015-01" db="EMBL/GenBank/DDBJ databases">
        <title>Evolutionary Origins and Diversification of the Mycorrhizal Mutualists.</title>
        <authorList>
            <consortium name="DOE Joint Genome Institute"/>
            <consortium name="Mycorrhizal Genomics Consortium"/>
            <person name="Kohler A."/>
            <person name="Kuo A."/>
            <person name="Nagy L.G."/>
            <person name="Floudas D."/>
            <person name="Copeland A."/>
            <person name="Barry K.W."/>
            <person name="Cichocki N."/>
            <person name="Veneault-Fourrey C."/>
            <person name="LaButti K."/>
            <person name="Lindquist E.A."/>
            <person name="Lipzen A."/>
            <person name="Lundell T."/>
            <person name="Morin E."/>
            <person name="Murat C."/>
            <person name="Riley R."/>
            <person name="Ohm R."/>
            <person name="Sun H."/>
            <person name="Tunlid A."/>
            <person name="Henrissat B."/>
            <person name="Grigoriev I.V."/>
            <person name="Hibbett D.S."/>
            <person name="Martin F."/>
        </authorList>
    </citation>
    <scope>NUCLEOTIDE SEQUENCE [LARGE SCALE GENOMIC DNA]</scope>
    <source>
        <strain evidence="4">MUT 4182</strain>
    </source>
</reference>
<evidence type="ECO:0000256" key="1">
    <source>
        <dbReference type="PROSITE-ProRule" id="PRU00339"/>
    </source>
</evidence>
<dbReference type="AlphaFoldDB" id="A0A0C3QQ65"/>
<dbReference type="Pfam" id="PF00069">
    <property type="entry name" value="Pkinase"/>
    <property type="match status" value="1"/>
</dbReference>
<dbReference type="SUPFAM" id="SSF56112">
    <property type="entry name" value="Protein kinase-like (PK-like)"/>
    <property type="match status" value="1"/>
</dbReference>
<keyword evidence="4" id="KW-1185">Reference proteome</keyword>
<feature type="repeat" description="TPR" evidence="1">
    <location>
        <begin position="382"/>
        <end position="415"/>
    </location>
</feature>
<evidence type="ECO:0000313" key="3">
    <source>
        <dbReference type="EMBL" id="KIO29629.1"/>
    </source>
</evidence>
<organism evidence="3 4">
    <name type="scientific">Tulasnella calospora MUT 4182</name>
    <dbReference type="NCBI Taxonomy" id="1051891"/>
    <lineage>
        <taxon>Eukaryota</taxon>
        <taxon>Fungi</taxon>
        <taxon>Dikarya</taxon>
        <taxon>Basidiomycota</taxon>
        <taxon>Agaricomycotina</taxon>
        <taxon>Agaricomycetes</taxon>
        <taxon>Cantharellales</taxon>
        <taxon>Tulasnellaceae</taxon>
        <taxon>Tulasnella</taxon>
    </lineage>
</organism>
<dbReference type="GO" id="GO:0005524">
    <property type="term" value="F:ATP binding"/>
    <property type="evidence" value="ECO:0007669"/>
    <property type="project" value="InterPro"/>
</dbReference>
<evidence type="ECO:0000259" key="2">
    <source>
        <dbReference type="PROSITE" id="PS50011"/>
    </source>
</evidence>
<dbReference type="Gene3D" id="1.10.510.10">
    <property type="entry name" value="Transferase(Phosphotransferase) domain 1"/>
    <property type="match status" value="1"/>
</dbReference>